<proteinExistence type="predicted"/>
<keyword evidence="3" id="KW-1185">Reference proteome</keyword>
<protein>
    <submittedName>
        <fullName evidence="2">Uncharacterized protein</fullName>
    </submittedName>
</protein>
<feature type="non-terminal residue" evidence="2">
    <location>
        <position position="114"/>
    </location>
</feature>
<sequence>MLRNATKSGLKMASRRSQSATAAAAPPPPPTNSPPGNGGALKLLLGGAAVATAGYMGYQYFRPAPASTPVSMSVGKAKDAYDTLMDKKEGLVPPKEQTEDHLAHPRREGEGKRV</sequence>
<dbReference type="EMBL" id="CATQJA010000784">
    <property type="protein sequence ID" value="CAJ0564041.1"/>
    <property type="molecule type" value="Genomic_DNA"/>
</dbReference>
<reference evidence="2" key="1">
    <citation type="submission" date="2023-06" db="EMBL/GenBank/DDBJ databases">
        <authorList>
            <person name="Delattre M."/>
        </authorList>
    </citation>
    <scope>NUCLEOTIDE SEQUENCE</scope>
    <source>
        <strain evidence="2">AF72</strain>
    </source>
</reference>
<evidence type="ECO:0000256" key="1">
    <source>
        <dbReference type="SAM" id="MobiDB-lite"/>
    </source>
</evidence>
<gene>
    <name evidence="2" type="ORF">MSPICULIGERA_LOCUS2737</name>
</gene>
<evidence type="ECO:0000313" key="3">
    <source>
        <dbReference type="Proteomes" id="UP001177023"/>
    </source>
</evidence>
<accession>A0AA36C9N3</accession>
<dbReference type="Proteomes" id="UP001177023">
    <property type="component" value="Unassembled WGS sequence"/>
</dbReference>
<organism evidence="2 3">
    <name type="scientific">Mesorhabditis spiculigera</name>
    <dbReference type="NCBI Taxonomy" id="96644"/>
    <lineage>
        <taxon>Eukaryota</taxon>
        <taxon>Metazoa</taxon>
        <taxon>Ecdysozoa</taxon>
        <taxon>Nematoda</taxon>
        <taxon>Chromadorea</taxon>
        <taxon>Rhabditida</taxon>
        <taxon>Rhabditina</taxon>
        <taxon>Rhabditomorpha</taxon>
        <taxon>Rhabditoidea</taxon>
        <taxon>Rhabditidae</taxon>
        <taxon>Mesorhabditinae</taxon>
        <taxon>Mesorhabditis</taxon>
    </lineage>
</organism>
<name>A0AA36C9N3_9BILA</name>
<evidence type="ECO:0000313" key="2">
    <source>
        <dbReference type="EMBL" id="CAJ0564041.1"/>
    </source>
</evidence>
<feature type="region of interest" description="Disordered" evidence="1">
    <location>
        <begin position="88"/>
        <end position="114"/>
    </location>
</feature>
<comment type="caution">
    <text evidence="2">The sequence shown here is derived from an EMBL/GenBank/DDBJ whole genome shotgun (WGS) entry which is preliminary data.</text>
</comment>
<feature type="region of interest" description="Disordered" evidence="1">
    <location>
        <begin position="1"/>
        <end position="41"/>
    </location>
</feature>
<dbReference type="AlphaFoldDB" id="A0AA36C9N3"/>